<dbReference type="AlphaFoldDB" id="A0A7C9TBY1"/>
<feature type="non-terminal residue" evidence="1">
    <location>
        <position position="63"/>
    </location>
</feature>
<proteinExistence type="predicted"/>
<gene>
    <name evidence="1" type="ORF">GZ085_12630</name>
</gene>
<protein>
    <submittedName>
        <fullName evidence="1">Uncharacterized protein</fullName>
    </submittedName>
</protein>
<evidence type="ECO:0000313" key="1">
    <source>
        <dbReference type="EMBL" id="NDP49206.1"/>
    </source>
</evidence>
<name>A0A7C9TBY1_9PROT</name>
<dbReference type="EMBL" id="JAAFGW010000226">
    <property type="protein sequence ID" value="NDP49206.1"/>
    <property type="molecule type" value="Genomic_DNA"/>
</dbReference>
<dbReference type="Proteomes" id="UP000483432">
    <property type="component" value="Unassembled WGS sequence"/>
</dbReference>
<evidence type="ECO:0000313" key="2">
    <source>
        <dbReference type="Proteomes" id="UP000483432"/>
    </source>
</evidence>
<comment type="caution">
    <text evidence="1">The sequence shown here is derived from an EMBL/GenBank/DDBJ whole genome shotgun (WGS) entry which is preliminary data.</text>
</comment>
<organism evidence="1 2">
    <name type="scientific">Sulfuriferula multivorans</name>
    <dbReference type="NCBI Taxonomy" id="1559896"/>
    <lineage>
        <taxon>Bacteria</taxon>
        <taxon>Pseudomonadati</taxon>
        <taxon>Pseudomonadota</taxon>
        <taxon>Betaproteobacteria</taxon>
        <taxon>Nitrosomonadales</taxon>
        <taxon>Sulfuricellaceae</taxon>
        <taxon>Sulfuriferula</taxon>
    </lineage>
</organism>
<sequence length="63" mass="7269">MSFHLEQEVADYSERRMKLATAITDYADWLDRQHGIDAERTLRLADTASTLRQDKLVVAFVAE</sequence>
<reference evidence="1 2" key="1">
    <citation type="submission" date="2019-09" db="EMBL/GenBank/DDBJ databases">
        <title>H2 Metabolism Revealed by Metagenomic Analysis in Subglacial Sediment of East Antarctica.</title>
        <authorList>
            <person name="Yang Z."/>
            <person name="Zhang Y."/>
            <person name="Lv Y."/>
            <person name="Yan W."/>
            <person name="Xiao X."/>
            <person name="Sun B."/>
            <person name="Ma H."/>
        </authorList>
    </citation>
    <scope>NUCLEOTIDE SEQUENCE [LARGE SCALE GENOMIC DNA]</scope>
    <source>
        <strain evidence="1">Bin2_2</strain>
    </source>
</reference>
<accession>A0A7C9TBY1</accession>